<gene>
    <name evidence="14" type="primary">msbA</name>
    <name evidence="14" type="ORF">J7I44_15790</name>
</gene>
<dbReference type="InterPro" id="IPR011917">
    <property type="entry name" value="ABC_transpr_lipidA"/>
</dbReference>
<proteinExistence type="predicted"/>
<dbReference type="Proteomes" id="UP000823790">
    <property type="component" value="Unassembled WGS sequence"/>
</dbReference>
<evidence type="ECO:0000313" key="15">
    <source>
        <dbReference type="Proteomes" id="UP000823790"/>
    </source>
</evidence>
<keyword evidence="9" id="KW-0445">Lipid transport</keyword>
<organism evidence="14 15">
    <name type="scientific">Frateuria flava</name>
    <dbReference type="NCBI Taxonomy" id="2821489"/>
    <lineage>
        <taxon>Bacteria</taxon>
        <taxon>Pseudomonadati</taxon>
        <taxon>Pseudomonadota</taxon>
        <taxon>Gammaproteobacteria</taxon>
        <taxon>Lysobacterales</taxon>
        <taxon>Rhodanobacteraceae</taxon>
        <taxon>Frateuria</taxon>
    </lineage>
</organism>
<dbReference type="Pfam" id="PF00664">
    <property type="entry name" value="ABC_membrane"/>
    <property type="match status" value="1"/>
</dbReference>
<evidence type="ECO:0000256" key="3">
    <source>
        <dbReference type="ARBA" id="ARBA00022475"/>
    </source>
</evidence>
<reference evidence="14 15" key="1">
    <citation type="submission" date="2021-04" db="EMBL/GenBank/DDBJ databases">
        <authorList>
            <person name="Huq M.A."/>
        </authorList>
    </citation>
    <scope>NUCLEOTIDE SEQUENCE [LARGE SCALE GENOMIC DNA]</scope>
    <source>
        <strain evidence="14 15">MAH-13</strain>
    </source>
</reference>
<feature type="transmembrane region" description="Helical" evidence="11">
    <location>
        <begin position="249"/>
        <end position="274"/>
    </location>
</feature>
<dbReference type="InterPro" id="IPR027417">
    <property type="entry name" value="P-loop_NTPase"/>
</dbReference>
<keyword evidence="2" id="KW-0813">Transport</keyword>
<evidence type="ECO:0000256" key="11">
    <source>
        <dbReference type="SAM" id="Phobius"/>
    </source>
</evidence>
<feature type="domain" description="ABC transmembrane type-1" evidence="13">
    <location>
        <begin position="33"/>
        <end position="315"/>
    </location>
</feature>
<feature type="transmembrane region" description="Helical" evidence="11">
    <location>
        <begin position="28"/>
        <end position="49"/>
    </location>
</feature>
<evidence type="ECO:0000256" key="7">
    <source>
        <dbReference type="ARBA" id="ARBA00022967"/>
    </source>
</evidence>
<accession>A0ABS4DRU0</accession>
<dbReference type="InterPro" id="IPR017871">
    <property type="entry name" value="ABC_transporter-like_CS"/>
</dbReference>
<dbReference type="PROSITE" id="PS50929">
    <property type="entry name" value="ABC_TM1F"/>
    <property type="match status" value="1"/>
</dbReference>
<evidence type="ECO:0000256" key="2">
    <source>
        <dbReference type="ARBA" id="ARBA00022448"/>
    </source>
</evidence>
<dbReference type="PROSITE" id="PS00211">
    <property type="entry name" value="ABC_TRANSPORTER_1"/>
    <property type="match status" value="1"/>
</dbReference>
<dbReference type="EMBL" id="JAGJRS010000034">
    <property type="protein sequence ID" value="MBP1475769.1"/>
    <property type="molecule type" value="Genomic_DNA"/>
</dbReference>
<keyword evidence="6" id="KW-0067">ATP-binding</keyword>
<dbReference type="RefSeq" id="WP_209623000.1">
    <property type="nucleotide sequence ID" value="NZ_JAGJRS010000034.1"/>
</dbReference>
<dbReference type="Pfam" id="PF00005">
    <property type="entry name" value="ABC_tran"/>
    <property type="match status" value="1"/>
</dbReference>
<keyword evidence="4 11" id="KW-0812">Transmembrane</keyword>
<dbReference type="InterPro" id="IPR011527">
    <property type="entry name" value="ABC1_TM_dom"/>
</dbReference>
<dbReference type="SUPFAM" id="SSF90123">
    <property type="entry name" value="ABC transporter transmembrane region"/>
    <property type="match status" value="1"/>
</dbReference>
<evidence type="ECO:0000256" key="6">
    <source>
        <dbReference type="ARBA" id="ARBA00022840"/>
    </source>
</evidence>
<dbReference type="NCBIfam" id="TIGR02203">
    <property type="entry name" value="MsbA_lipidA"/>
    <property type="match status" value="1"/>
</dbReference>
<keyword evidence="3" id="KW-1003">Cell membrane</keyword>
<dbReference type="Gene3D" id="3.40.50.300">
    <property type="entry name" value="P-loop containing nucleotide triphosphate hydrolases"/>
    <property type="match status" value="1"/>
</dbReference>
<dbReference type="InterPro" id="IPR036640">
    <property type="entry name" value="ABC1_TM_sf"/>
</dbReference>
<comment type="subcellular location">
    <subcellularLocation>
        <location evidence="1">Cell membrane</location>
        <topology evidence="1">Multi-pass membrane protein</topology>
    </subcellularLocation>
</comment>
<feature type="transmembrane region" description="Helical" evidence="11">
    <location>
        <begin position="70"/>
        <end position="94"/>
    </location>
</feature>
<evidence type="ECO:0000256" key="5">
    <source>
        <dbReference type="ARBA" id="ARBA00022741"/>
    </source>
</evidence>
<feature type="domain" description="ABC transporter" evidence="12">
    <location>
        <begin position="347"/>
        <end position="583"/>
    </location>
</feature>
<dbReference type="PROSITE" id="PS50893">
    <property type="entry name" value="ABC_TRANSPORTER_2"/>
    <property type="match status" value="1"/>
</dbReference>
<evidence type="ECO:0000313" key="14">
    <source>
        <dbReference type="EMBL" id="MBP1475769.1"/>
    </source>
</evidence>
<evidence type="ECO:0000259" key="13">
    <source>
        <dbReference type="PROSITE" id="PS50929"/>
    </source>
</evidence>
<dbReference type="CDD" id="cd18552">
    <property type="entry name" value="ABC_6TM_MsbA_like"/>
    <property type="match status" value="1"/>
</dbReference>
<keyword evidence="5" id="KW-0547">Nucleotide-binding</keyword>
<keyword evidence="15" id="KW-1185">Reference proteome</keyword>
<evidence type="ECO:0000256" key="9">
    <source>
        <dbReference type="ARBA" id="ARBA00023055"/>
    </source>
</evidence>
<keyword evidence="10 11" id="KW-0472">Membrane</keyword>
<dbReference type="PANTHER" id="PTHR43394">
    <property type="entry name" value="ATP-DEPENDENT PERMEASE MDL1, MITOCHONDRIAL"/>
    <property type="match status" value="1"/>
</dbReference>
<dbReference type="PANTHER" id="PTHR43394:SF1">
    <property type="entry name" value="ATP-BINDING CASSETTE SUB-FAMILY B MEMBER 10, MITOCHONDRIAL"/>
    <property type="match status" value="1"/>
</dbReference>
<dbReference type="SMART" id="SM00382">
    <property type="entry name" value="AAA"/>
    <property type="match status" value="1"/>
</dbReference>
<evidence type="ECO:0000259" key="12">
    <source>
        <dbReference type="PROSITE" id="PS50893"/>
    </source>
</evidence>
<evidence type="ECO:0000256" key="1">
    <source>
        <dbReference type="ARBA" id="ARBA00004651"/>
    </source>
</evidence>
<protein>
    <submittedName>
        <fullName evidence="14">Lipid A export permease/ATP-binding protein MsbA</fullName>
    </submittedName>
</protein>
<dbReference type="InterPro" id="IPR003439">
    <property type="entry name" value="ABC_transporter-like_ATP-bd"/>
</dbReference>
<evidence type="ECO:0000256" key="10">
    <source>
        <dbReference type="ARBA" id="ARBA00023136"/>
    </source>
</evidence>
<dbReference type="SUPFAM" id="SSF52540">
    <property type="entry name" value="P-loop containing nucleoside triphosphate hydrolases"/>
    <property type="match status" value="1"/>
</dbReference>
<feature type="transmembrane region" description="Helical" evidence="11">
    <location>
        <begin position="170"/>
        <end position="190"/>
    </location>
</feature>
<evidence type="ECO:0000256" key="8">
    <source>
        <dbReference type="ARBA" id="ARBA00022989"/>
    </source>
</evidence>
<keyword evidence="8 11" id="KW-1133">Transmembrane helix</keyword>
<keyword evidence="7" id="KW-1278">Translocase</keyword>
<comment type="caution">
    <text evidence="14">The sequence shown here is derived from an EMBL/GenBank/DDBJ whole genome shotgun (WGS) entry which is preliminary data.</text>
</comment>
<sequence length="591" mass="64234">MTAASKVAIWDAETLRVYKRLLGYTRRWWAIGAIAIIGMAVDGGALAAFTQKLRPMIDELFAKKDPYLIFWMPIWIVLIFAARGVGTFVSSYGISYVGRNVVQAMQADVFAAYLRLPAAFFGNEPSGQQISRITYTSEQVASASTDALKVVVTEGVTVIGMLYVMLTNSAYLSLTLLMMAPGIALVATMVSRRYRQISRRIQGSMGSVTGAVNESVNAHREVRVYGGQQHEAARFADVSHYARRLNMKIATTSATSSTAIQTVAALALALLVYLATRPQVIDGISPGVFVTVLTAMGAMMPSLKRLANVQGTIQRGISAAEDLFEVIDLPPEQDTGRLELERARGDLRFEGIRLRYPRSEVDTLRGIDLHCAPGTVTALVGRSGSGKSSLVSLLPRFQEPSAGRIVLDGKDYREYTLAALRRQIGWVGQNVVLFDGTIAQNIAYGELAGASEADIVAAAEAANAMEFIRRMPDGIHSPIGQGGGMLSGGQRQRLAIARAILKNAPILVLDEATSALDTESERLIQQALQRLMRDRTTLVIAHRLSTIEHADQIAVMDQGRIVERGTHAELVALGGQYAALHRMQFHEQEEG</sequence>
<name>A0ABS4DRU0_9GAMM</name>
<dbReference type="InterPro" id="IPR039421">
    <property type="entry name" value="Type_1_exporter"/>
</dbReference>
<dbReference type="InterPro" id="IPR003593">
    <property type="entry name" value="AAA+_ATPase"/>
</dbReference>
<evidence type="ECO:0000256" key="4">
    <source>
        <dbReference type="ARBA" id="ARBA00022692"/>
    </source>
</evidence>
<dbReference type="Gene3D" id="1.20.1560.10">
    <property type="entry name" value="ABC transporter type 1, transmembrane domain"/>
    <property type="match status" value="1"/>
</dbReference>